<dbReference type="GO" id="GO:0005524">
    <property type="term" value="F:ATP binding"/>
    <property type="evidence" value="ECO:0007669"/>
    <property type="project" value="UniProtKB-UniRule"/>
</dbReference>
<dbReference type="SUPFAM" id="SSF53067">
    <property type="entry name" value="Actin-like ATPase domain"/>
    <property type="match status" value="2"/>
</dbReference>
<keyword evidence="5 8" id="KW-0067">ATP-binding</keyword>
<comment type="induction">
    <text evidence="8">By stress conditions e.g. heat shock.</text>
</comment>
<dbReference type="SUPFAM" id="SSF100934">
    <property type="entry name" value="Heat shock protein 70kD (HSP70), C-terminal subdomain"/>
    <property type="match status" value="1"/>
</dbReference>
<dbReference type="Gene3D" id="3.90.640.10">
    <property type="entry name" value="Actin, Chain A, domain 4"/>
    <property type="match status" value="1"/>
</dbReference>
<feature type="compositionally biased region" description="Acidic residues" evidence="11">
    <location>
        <begin position="626"/>
        <end position="636"/>
    </location>
</feature>
<dbReference type="InterPro" id="IPR029047">
    <property type="entry name" value="HSP70_peptide-bd_sf"/>
</dbReference>
<dbReference type="InterPro" id="IPR029048">
    <property type="entry name" value="HSP70_C_sf"/>
</dbReference>
<evidence type="ECO:0000313" key="13">
    <source>
        <dbReference type="Proteomes" id="UP000031532"/>
    </source>
</evidence>
<feature type="modified residue" description="Phosphothreonine; by autocatalysis" evidence="8">
    <location>
        <position position="198"/>
    </location>
</feature>
<evidence type="ECO:0000313" key="12">
    <source>
        <dbReference type="EMBL" id="NHC37466.1"/>
    </source>
</evidence>
<dbReference type="Gene3D" id="1.20.1270.10">
    <property type="match status" value="1"/>
</dbReference>
<dbReference type="InterPro" id="IPR012725">
    <property type="entry name" value="Chaperone_DnaK"/>
</dbReference>
<accession>A0A9X5E8X1</accession>
<dbReference type="FunFam" id="2.60.34.10:FF:000014">
    <property type="entry name" value="Chaperone protein DnaK HSP70"/>
    <property type="match status" value="1"/>
</dbReference>
<feature type="region of interest" description="Disordered" evidence="11">
    <location>
        <begin position="599"/>
        <end position="636"/>
    </location>
</feature>
<dbReference type="SUPFAM" id="SSF100920">
    <property type="entry name" value="Heat shock protein 70kD (HSP70), peptide-binding domain"/>
    <property type="match status" value="1"/>
</dbReference>
<dbReference type="NCBIfam" id="NF003520">
    <property type="entry name" value="PRK05183.1"/>
    <property type="match status" value="1"/>
</dbReference>
<keyword evidence="3 8" id="KW-0597">Phosphoprotein</keyword>
<keyword evidence="10" id="KW-0175">Coiled coil</keyword>
<keyword evidence="7 8" id="KW-0143">Chaperone</keyword>
<protein>
    <recommendedName>
        <fullName evidence="8">Chaperone protein DnaK</fullName>
    </recommendedName>
    <alternativeName>
        <fullName evidence="8">HSP70</fullName>
    </alternativeName>
    <alternativeName>
        <fullName evidence="8">Heat shock 70 kDa protein</fullName>
    </alternativeName>
    <alternativeName>
        <fullName evidence="8">Heat shock protein 70</fullName>
    </alternativeName>
</protein>
<dbReference type="PROSITE" id="PS00329">
    <property type="entry name" value="HSP70_2"/>
    <property type="match status" value="1"/>
</dbReference>
<evidence type="ECO:0000256" key="9">
    <source>
        <dbReference type="RuleBase" id="RU003322"/>
    </source>
</evidence>
<dbReference type="FunFam" id="3.90.640.10:FF:000003">
    <property type="entry name" value="Molecular chaperone DnaK"/>
    <property type="match status" value="1"/>
</dbReference>
<dbReference type="Pfam" id="PF00012">
    <property type="entry name" value="HSP70"/>
    <property type="match status" value="1"/>
</dbReference>
<dbReference type="PROSITE" id="PS01036">
    <property type="entry name" value="HSP70_3"/>
    <property type="match status" value="1"/>
</dbReference>
<feature type="compositionally biased region" description="Basic and acidic residues" evidence="11">
    <location>
        <begin position="512"/>
        <end position="533"/>
    </location>
</feature>
<dbReference type="FunFam" id="1.20.1270.10:FF:000001">
    <property type="entry name" value="Molecular chaperone DnaK"/>
    <property type="match status" value="1"/>
</dbReference>
<dbReference type="HAMAP" id="MF_00332">
    <property type="entry name" value="DnaK"/>
    <property type="match status" value="1"/>
</dbReference>
<dbReference type="FunFam" id="3.30.420.40:FF:000004">
    <property type="entry name" value="Molecular chaperone DnaK"/>
    <property type="match status" value="1"/>
</dbReference>
<sequence>MAKVVGIDLGTTNSCVAVMEGGKPTVIANAEGFRTTPSVVAYAKNGDRLVGQIAKRQAVMNPENTFYSVKRFIGRKHEEVTHETTEVSYKVLRDSSGNVKLDCPAAGKQFAPEEISAQVLRKLVEDASKYLGETVTQAVITVPAYFNDSQRQATKDAGKIAGIEVLRIINEPTAASLAYGFDKKSNETILVFDLGGGTFDVSILEVGDGVFEVLATSGDTHLGGDDFDKKIVDYLAEEFRRSEGIDLRKDRQALQRLTEAAEKAKIELSSVTQAEINLPFITATQDGPKHLDMTLTRAKFEELCSDLIDRCRVPVENAMRDAKLDKSAINEVVLVGGSTRIPAVQEVVKRVLGRDPNQSVNPDEVVAVGAAIQAGVLAGDVTGILLLDVSPLSLGVETLGGVMTRIIPRNTTIPTKKSEVFSTAVDGQTNVEIHVLQGEREMSNDNKSLGTFRLDGIPPAPRGVPQIEVTFDIDANGILNVTAKDKGSGKEQSISITGASTLDKNEVERMVTEAERNASTDKERREKVDRKNQADSLSYQAEKQLKDLGDKVPASDRTKVEGLIKDLREAVNKEDDEAIQRVMPELQQTLYAIGTNLYQQTGGAAPGGADPGAGDGGSTSAPSGDDVIDADFTESK</sequence>
<reference evidence="12 13" key="1">
    <citation type="journal article" date="2015" name="Genome Announc.">
        <title>Draft Genome Sequence of the Terrestrial Cyanobacterium Scytonema millei VB511283, Isolated from Eastern India.</title>
        <authorList>
            <person name="Sen D."/>
            <person name="Chandrababunaidu M.M."/>
            <person name="Singh D."/>
            <person name="Sanghi N."/>
            <person name="Ghorai A."/>
            <person name="Mishra G.P."/>
            <person name="Madduluri M."/>
            <person name="Adhikary S.P."/>
            <person name="Tripathy S."/>
        </authorList>
    </citation>
    <scope>NUCLEOTIDE SEQUENCE [LARGE SCALE GENOMIC DNA]</scope>
    <source>
        <strain evidence="12 13">VB511283</strain>
    </source>
</reference>
<dbReference type="InterPro" id="IPR043129">
    <property type="entry name" value="ATPase_NBD"/>
</dbReference>
<comment type="caution">
    <text evidence="12">The sequence shown here is derived from an EMBL/GenBank/DDBJ whole genome shotgun (WGS) entry which is preliminary data.</text>
</comment>
<dbReference type="EMBL" id="JTJC03000008">
    <property type="protein sequence ID" value="NHC37466.1"/>
    <property type="molecule type" value="Genomic_DNA"/>
</dbReference>
<comment type="function">
    <text evidence="1 8">Acts as a chaperone.</text>
</comment>
<evidence type="ECO:0000256" key="6">
    <source>
        <dbReference type="ARBA" id="ARBA00023016"/>
    </source>
</evidence>
<keyword evidence="6 8" id="KW-0346">Stress response</keyword>
<evidence type="ECO:0000256" key="11">
    <source>
        <dbReference type="SAM" id="MobiDB-lite"/>
    </source>
</evidence>
<evidence type="ECO:0000256" key="7">
    <source>
        <dbReference type="ARBA" id="ARBA00023186"/>
    </source>
</evidence>
<evidence type="ECO:0000256" key="10">
    <source>
        <dbReference type="SAM" id="Coils"/>
    </source>
</evidence>
<dbReference type="PANTHER" id="PTHR19375">
    <property type="entry name" value="HEAT SHOCK PROTEIN 70KDA"/>
    <property type="match status" value="1"/>
</dbReference>
<dbReference type="NCBIfam" id="NF001413">
    <property type="entry name" value="PRK00290.1"/>
    <property type="match status" value="1"/>
</dbReference>
<evidence type="ECO:0000256" key="8">
    <source>
        <dbReference type="HAMAP-Rule" id="MF_00332"/>
    </source>
</evidence>
<keyword evidence="13" id="KW-1185">Reference proteome</keyword>
<proteinExistence type="evidence at transcript level"/>
<dbReference type="NCBIfam" id="TIGR02350">
    <property type="entry name" value="prok_dnaK"/>
    <property type="match status" value="1"/>
</dbReference>
<dbReference type="Proteomes" id="UP000031532">
    <property type="component" value="Unassembled WGS sequence"/>
</dbReference>
<dbReference type="GO" id="GO:0051082">
    <property type="term" value="F:unfolded protein binding"/>
    <property type="evidence" value="ECO:0007669"/>
    <property type="project" value="InterPro"/>
</dbReference>
<dbReference type="RefSeq" id="WP_039714306.1">
    <property type="nucleotide sequence ID" value="NZ_JTJC03000008.1"/>
</dbReference>
<feature type="coiled-coil region" evidence="10">
    <location>
        <begin position="247"/>
        <end position="274"/>
    </location>
</feature>
<evidence type="ECO:0000256" key="4">
    <source>
        <dbReference type="ARBA" id="ARBA00022741"/>
    </source>
</evidence>
<dbReference type="AlphaFoldDB" id="A0A9X5E8X1"/>
<organism evidence="12 13">
    <name type="scientific">Scytonema millei VB511283</name>
    <dbReference type="NCBI Taxonomy" id="1245923"/>
    <lineage>
        <taxon>Bacteria</taxon>
        <taxon>Bacillati</taxon>
        <taxon>Cyanobacteriota</taxon>
        <taxon>Cyanophyceae</taxon>
        <taxon>Nostocales</taxon>
        <taxon>Scytonemataceae</taxon>
        <taxon>Scytonema</taxon>
    </lineage>
</organism>
<dbReference type="CDD" id="cd10234">
    <property type="entry name" value="ASKHA_NBD_HSP70_DnaK-like"/>
    <property type="match status" value="1"/>
</dbReference>
<dbReference type="Gene3D" id="2.60.34.10">
    <property type="entry name" value="Substrate Binding Domain Of DNAk, Chain A, domain 1"/>
    <property type="match status" value="1"/>
</dbReference>
<dbReference type="PROSITE" id="PS00297">
    <property type="entry name" value="HSP70_1"/>
    <property type="match status" value="1"/>
</dbReference>
<dbReference type="GO" id="GO:0140662">
    <property type="term" value="F:ATP-dependent protein folding chaperone"/>
    <property type="evidence" value="ECO:0007669"/>
    <property type="project" value="InterPro"/>
</dbReference>
<evidence type="ECO:0000256" key="3">
    <source>
        <dbReference type="ARBA" id="ARBA00022553"/>
    </source>
</evidence>
<feature type="compositionally biased region" description="Gly residues" evidence="11">
    <location>
        <begin position="604"/>
        <end position="617"/>
    </location>
</feature>
<evidence type="ECO:0000256" key="5">
    <source>
        <dbReference type="ARBA" id="ARBA00022840"/>
    </source>
</evidence>
<name>A0A9X5E8X1_9CYAN</name>
<dbReference type="PRINTS" id="PR00301">
    <property type="entry name" value="HEATSHOCK70"/>
</dbReference>
<dbReference type="InterPro" id="IPR013126">
    <property type="entry name" value="Hsp_70_fam"/>
</dbReference>
<gene>
    <name evidence="8 12" type="primary">dnaK</name>
    <name evidence="12" type="ORF">QH73_0022990</name>
</gene>
<keyword evidence="4 8" id="KW-0547">Nucleotide-binding</keyword>
<evidence type="ECO:0000256" key="1">
    <source>
        <dbReference type="ARBA" id="ARBA00002290"/>
    </source>
</evidence>
<dbReference type="InterPro" id="IPR018181">
    <property type="entry name" value="Heat_shock_70_CS"/>
</dbReference>
<dbReference type="OrthoDB" id="5410377at2"/>
<comment type="similarity">
    <text evidence="2 8 9">Belongs to the heat shock protein 70 family.</text>
</comment>
<feature type="region of interest" description="Disordered" evidence="11">
    <location>
        <begin position="512"/>
        <end position="539"/>
    </location>
</feature>
<dbReference type="Gene3D" id="3.30.420.40">
    <property type="match status" value="2"/>
</dbReference>
<evidence type="ECO:0000256" key="2">
    <source>
        <dbReference type="ARBA" id="ARBA00007381"/>
    </source>
</evidence>